<keyword evidence="3" id="KW-1185">Reference proteome</keyword>
<dbReference type="VEuPathDB" id="FungiDB:PV09_07246"/>
<evidence type="ECO:0000313" key="2">
    <source>
        <dbReference type="EMBL" id="KIW01197.1"/>
    </source>
</evidence>
<protein>
    <recommendedName>
        <fullName evidence="4">SnoaL-like domain-containing protein</fullName>
    </recommendedName>
</protein>
<dbReference type="OrthoDB" id="5181940at2759"/>
<organism evidence="2 3">
    <name type="scientific">Verruconis gallopava</name>
    <dbReference type="NCBI Taxonomy" id="253628"/>
    <lineage>
        <taxon>Eukaryota</taxon>
        <taxon>Fungi</taxon>
        <taxon>Dikarya</taxon>
        <taxon>Ascomycota</taxon>
        <taxon>Pezizomycotina</taxon>
        <taxon>Dothideomycetes</taxon>
        <taxon>Pleosporomycetidae</taxon>
        <taxon>Venturiales</taxon>
        <taxon>Sympoventuriaceae</taxon>
        <taxon>Verruconis</taxon>
    </lineage>
</organism>
<dbReference type="HOGENOM" id="CLU_1448319_0_0_1"/>
<sequence>MTQCKDVETMEATAAIKSLISSFFDAINAADTQALQALFVEQAHVVIVRQDPPLPPPSCLNESVSPKHRCEGKPGRESAPRGAGEETLTVVIRTSIERFVKLLEEGKKRREGRPVPVIDEKPDLVATDIKVDGLFGVAWSPFQVTFDGVLHHYGTMVFTVGKMTSRIGKKEWKIEGLTQNYRRTPGWEK</sequence>
<evidence type="ECO:0008006" key="4">
    <source>
        <dbReference type="Google" id="ProtNLM"/>
    </source>
</evidence>
<dbReference type="Gene3D" id="3.10.450.50">
    <property type="match status" value="1"/>
</dbReference>
<evidence type="ECO:0000313" key="3">
    <source>
        <dbReference type="Proteomes" id="UP000053259"/>
    </source>
</evidence>
<proteinExistence type="predicted"/>
<name>A0A0D1YK02_9PEZI</name>
<dbReference type="InParanoid" id="A0A0D1YK02"/>
<dbReference type="GeneID" id="27315219"/>
<reference evidence="2 3" key="1">
    <citation type="submission" date="2015-01" db="EMBL/GenBank/DDBJ databases">
        <title>The Genome Sequence of Ochroconis gallopava CBS43764.</title>
        <authorList>
            <consortium name="The Broad Institute Genomics Platform"/>
            <person name="Cuomo C."/>
            <person name="de Hoog S."/>
            <person name="Gorbushina A."/>
            <person name="Stielow B."/>
            <person name="Teixiera M."/>
            <person name="Abouelleil A."/>
            <person name="Chapman S.B."/>
            <person name="Priest M."/>
            <person name="Young S.K."/>
            <person name="Wortman J."/>
            <person name="Nusbaum C."/>
            <person name="Birren B."/>
        </authorList>
    </citation>
    <scope>NUCLEOTIDE SEQUENCE [LARGE SCALE GENOMIC DNA]</scope>
    <source>
        <strain evidence="2 3">CBS 43764</strain>
    </source>
</reference>
<dbReference type="AlphaFoldDB" id="A0A0D1YK02"/>
<gene>
    <name evidence="2" type="ORF">PV09_07246</name>
</gene>
<dbReference type="InterPro" id="IPR032710">
    <property type="entry name" value="NTF2-like_dom_sf"/>
</dbReference>
<accession>A0A0D1YK02</accession>
<evidence type="ECO:0000256" key="1">
    <source>
        <dbReference type="SAM" id="MobiDB-lite"/>
    </source>
</evidence>
<dbReference type="Proteomes" id="UP000053259">
    <property type="component" value="Unassembled WGS sequence"/>
</dbReference>
<dbReference type="RefSeq" id="XP_016211066.1">
    <property type="nucleotide sequence ID" value="XM_016360990.1"/>
</dbReference>
<dbReference type="SUPFAM" id="SSF54427">
    <property type="entry name" value="NTF2-like"/>
    <property type="match status" value="1"/>
</dbReference>
<feature type="region of interest" description="Disordered" evidence="1">
    <location>
        <begin position="56"/>
        <end position="84"/>
    </location>
</feature>
<dbReference type="EMBL" id="KN847556">
    <property type="protein sequence ID" value="KIW01197.1"/>
    <property type="molecule type" value="Genomic_DNA"/>
</dbReference>
<feature type="compositionally biased region" description="Basic and acidic residues" evidence="1">
    <location>
        <begin position="68"/>
        <end position="79"/>
    </location>
</feature>